<protein>
    <submittedName>
        <fullName evidence="9">Adipocyte plasma membrane-associated protein, putative</fullName>
        <ecNumber evidence="9">4.3.3.2</ecNumber>
    </submittedName>
</protein>
<dbReference type="Pfam" id="PF03088">
    <property type="entry name" value="Str_synth"/>
    <property type="match status" value="1"/>
</dbReference>
<sequence length="380" mass="41942">MPSTNNNADTISRRSCSSWPSFFIFSLSLLVPLVAASVIFFQLDPFDPAPMPIHELTRPPANVLTKNAHILKGSEFLGKGELLGPEDIAFDSKSGLIYTSCAGGWIKRVTVNDSVTDSVVENWVNTGGRPLGLALGHGNEVLVADAFEGLLKINGDGGIELLTNEAEGIKFKLTDGVDIAEDGTIYFTDASYKYDLHDFMWDILEGKPYGRLMSFDPATKETKVLVRDLHFANGVAVSPNQEFVVFCETPMRRCRKYYIQGNKKGQIENFISLPGAPDNIHSDGHGHFWIALSSGNSAFVDLVYRYPFIRKFMAISIRFKGPVYSGNNAGLYVVDLEGNPIAHYYDHNLRMTSSGVRIGDHIYCGSIEAPYILRLNPTSI</sequence>
<keyword evidence="4" id="KW-0926">Vacuole</keyword>
<dbReference type="KEGG" id="rcu:8268750"/>
<dbReference type="InterPro" id="IPR011042">
    <property type="entry name" value="6-blade_b-propeller_TolB-like"/>
</dbReference>
<evidence type="ECO:0000256" key="2">
    <source>
        <dbReference type="ARBA" id="ARBA00009191"/>
    </source>
</evidence>
<dbReference type="SUPFAM" id="SSF63829">
    <property type="entry name" value="Calcium-dependent phosphotriesterase"/>
    <property type="match status" value="1"/>
</dbReference>
<dbReference type="PANTHER" id="PTHR10426:SF88">
    <property type="entry name" value="ADIPOCYTE PLASMA MEMBRANE-ASSOCIATED PROTEIN HEMOMUCIN-RELATED"/>
    <property type="match status" value="1"/>
</dbReference>
<proteinExistence type="inferred from homology"/>
<dbReference type="PANTHER" id="PTHR10426">
    <property type="entry name" value="STRICTOSIDINE SYNTHASE-RELATED"/>
    <property type="match status" value="1"/>
</dbReference>
<evidence type="ECO:0000313" key="10">
    <source>
        <dbReference type="Proteomes" id="UP000008311"/>
    </source>
</evidence>
<reference evidence="10" key="1">
    <citation type="journal article" date="2010" name="Nat. Biotechnol.">
        <title>Draft genome sequence of the oilseed species Ricinus communis.</title>
        <authorList>
            <person name="Chan A.P."/>
            <person name="Crabtree J."/>
            <person name="Zhao Q."/>
            <person name="Lorenzi H."/>
            <person name="Orvis J."/>
            <person name="Puiu D."/>
            <person name="Melake-Berhan A."/>
            <person name="Jones K.M."/>
            <person name="Redman J."/>
            <person name="Chen G."/>
            <person name="Cahoon E.B."/>
            <person name="Gedil M."/>
            <person name="Stanke M."/>
            <person name="Haas B.J."/>
            <person name="Wortman J.R."/>
            <person name="Fraser-Liggett C.M."/>
            <person name="Ravel J."/>
            <person name="Rabinowicz P.D."/>
        </authorList>
    </citation>
    <scope>NUCLEOTIDE SEQUENCE [LARGE SCALE GENOMIC DNA]</scope>
    <source>
        <strain evidence="10">cv. Hale</strain>
    </source>
</reference>
<evidence type="ECO:0000256" key="1">
    <source>
        <dbReference type="ARBA" id="ARBA00004116"/>
    </source>
</evidence>
<feature type="domain" description="Strictosidine synthase conserved region" evidence="8">
    <location>
        <begin position="175"/>
        <end position="261"/>
    </location>
</feature>
<keyword evidence="7" id="KW-0472">Membrane</keyword>
<dbReference type="AlphaFoldDB" id="B9S6S6"/>
<dbReference type="OrthoDB" id="5307922at2759"/>
<keyword evidence="9" id="KW-0456">Lyase</keyword>
<dbReference type="InterPro" id="IPR018119">
    <property type="entry name" value="Strictosidine_synth_cons-reg"/>
</dbReference>
<evidence type="ECO:0000256" key="3">
    <source>
        <dbReference type="ARBA" id="ARBA00022553"/>
    </source>
</evidence>
<dbReference type="STRING" id="3988.B9S6S6"/>
<keyword evidence="7" id="KW-1133">Transmembrane helix</keyword>
<evidence type="ECO:0000313" key="9">
    <source>
        <dbReference type="EMBL" id="EEF40682.1"/>
    </source>
</evidence>
<evidence type="ECO:0000259" key="8">
    <source>
        <dbReference type="Pfam" id="PF03088"/>
    </source>
</evidence>
<organism evidence="9 10">
    <name type="scientific">Ricinus communis</name>
    <name type="common">Castor bean</name>
    <dbReference type="NCBI Taxonomy" id="3988"/>
    <lineage>
        <taxon>Eukaryota</taxon>
        <taxon>Viridiplantae</taxon>
        <taxon>Streptophyta</taxon>
        <taxon>Embryophyta</taxon>
        <taxon>Tracheophyta</taxon>
        <taxon>Spermatophyta</taxon>
        <taxon>Magnoliopsida</taxon>
        <taxon>eudicotyledons</taxon>
        <taxon>Gunneridae</taxon>
        <taxon>Pentapetalae</taxon>
        <taxon>rosids</taxon>
        <taxon>fabids</taxon>
        <taxon>Malpighiales</taxon>
        <taxon>Euphorbiaceae</taxon>
        <taxon>Acalyphoideae</taxon>
        <taxon>Acalypheae</taxon>
        <taxon>Ricinus</taxon>
    </lineage>
</organism>
<name>B9S6S6_RICCO</name>
<keyword evidence="3" id="KW-0597">Phosphoprotein</keyword>
<keyword evidence="5" id="KW-0732">Signal</keyword>
<dbReference type="GO" id="GO:0016787">
    <property type="term" value="F:hydrolase activity"/>
    <property type="evidence" value="ECO:0000318"/>
    <property type="project" value="GO_Central"/>
</dbReference>
<dbReference type="Proteomes" id="UP000008311">
    <property type="component" value="Unassembled WGS sequence"/>
</dbReference>
<feature type="transmembrane region" description="Helical" evidence="7">
    <location>
        <begin position="21"/>
        <end position="43"/>
    </location>
</feature>
<dbReference type="InParanoid" id="B9S6S6"/>
<evidence type="ECO:0000256" key="7">
    <source>
        <dbReference type="SAM" id="Phobius"/>
    </source>
</evidence>
<dbReference type="GO" id="GO:0005773">
    <property type="term" value="C:vacuole"/>
    <property type="evidence" value="ECO:0007669"/>
    <property type="project" value="UniProtKB-SubCell"/>
</dbReference>
<evidence type="ECO:0000256" key="5">
    <source>
        <dbReference type="ARBA" id="ARBA00022729"/>
    </source>
</evidence>
<accession>B9S6S6</accession>
<evidence type="ECO:0000256" key="4">
    <source>
        <dbReference type="ARBA" id="ARBA00022554"/>
    </source>
</evidence>
<dbReference type="GO" id="GO:0009753">
    <property type="term" value="P:response to jasmonic acid"/>
    <property type="evidence" value="ECO:0007669"/>
    <property type="project" value="UniProtKB-ARBA"/>
</dbReference>
<dbReference type="Pfam" id="PF20067">
    <property type="entry name" value="SSL_N"/>
    <property type="match status" value="1"/>
</dbReference>
<comment type="similarity">
    <text evidence="2">Belongs to the strictosidine synthase family.</text>
</comment>
<evidence type="ECO:0000256" key="6">
    <source>
        <dbReference type="ARBA" id="ARBA00023180"/>
    </source>
</evidence>
<keyword evidence="6" id="KW-0325">Glycoprotein</keyword>
<dbReference type="eggNOG" id="KOG1520">
    <property type="taxonomic scope" value="Eukaryota"/>
</dbReference>
<dbReference type="EC" id="4.3.3.2" evidence="9"/>
<dbReference type="FunFam" id="2.120.10.30:FF:000073">
    <property type="entry name" value="Protein STRICTOSIDINE SYNTHASE-LIKE 6"/>
    <property type="match status" value="1"/>
</dbReference>
<comment type="subcellular location">
    <subcellularLocation>
        <location evidence="1">Vacuole</location>
    </subcellularLocation>
</comment>
<dbReference type="FunCoup" id="B9S6S6">
    <property type="interactions" value="669"/>
</dbReference>
<dbReference type="EMBL" id="EQ973882">
    <property type="protein sequence ID" value="EEF40682.1"/>
    <property type="molecule type" value="Genomic_DNA"/>
</dbReference>
<gene>
    <name evidence="9" type="ORF">RCOM_0873100</name>
</gene>
<keyword evidence="10" id="KW-1185">Reference proteome</keyword>
<dbReference type="GO" id="GO:0016829">
    <property type="term" value="F:lyase activity"/>
    <property type="evidence" value="ECO:0007669"/>
    <property type="project" value="UniProtKB-KW"/>
</dbReference>
<dbReference type="Gene3D" id="2.120.10.30">
    <property type="entry name" value="TolB, C-terminal domain"/>
    <property type="match status" value="1"/>
</dbReference>
<keyword evidence="7" id="KW-0812">Transmembrane</keyword>